<dbReference type="SMART" id="SM00020">
    <property type="entry name" value="Tryp_SPc"/>
    <property type="match status" value="1"/>
</dbReference>
<feature type="signal peptide" evidence="3">
    <location>
        <begin position="1"/>
        <end position="21"/>
    </location>
</feature>
<evidence type="ECO:0000256" key="1">
    <source>
        <dbReference type="ARBA" id="ARBA00007664"/>
    </source>
</evidence>
<dbReference type="InterPro" id="IPR043504">
    <property type="entry name" value="Peptidase_S1_PA_chymotrypsin"/>
</dbReference>
<gene>
    <name evidence="6" type="primary">LOC106011331</name>
</gene>
<dbReference type="Proteomes" id="UP000694888">
    <property type="component" value="Unplaced"/>
</dbReference>
<dbReference type="InterPro" id="IPR009003">
    <property type="entry name" value="Peptidase_S1_PA"/>
</dbReference>
<dbReference type="GeneID" id="106011331"/>
<dbReference type="InterPro" id="IPR001254">
    <property type="entry name" value="Trypsin_dom"/>
</dbReference>
<feature type="chain" id="PRO_5046809006" evidence="3">
    <location>
        <begin position="22"/>
        <end position="284"/>
    </location>
</feature>
<keyword evidence="3" id="KW-0732">Signal</keyword>
<reference evidence="6" key="1">
    <citation type="submission" date="2025-08" db="UniProtKB">
        <authorList>
            <consortium name="RefSeq"/>
        </authorList>
    </citation>
    <scope>IDENTIFICATION</scope>
</reference>
<dbReference type="RefSeq" id="XP_012936004.2">
    <property type="nucleotide sequence ID" value="XM_013080550.2"/>
</dbReference>
<evidence type="ECO:0000256" key="2">
    <source>
        <dbReference type="ARBA" id="ARBA00023157"/>
    </source>
</evidence>
<sequence>MACGPFRAIIALMVVIAMSEAKLNISFSALPTTWTQVGIVPAAAGSRVVNGDNAERGSAPYIVSLQAVVANKSYHICGGSIISRTKILTAAHCLVYWGRFPHQVGVGFRNLEVGANATGAAVIQVKSVEIHDEYHHDLSKGIPNDIAILELASPVPHSKWVQVIDMAKSDDGDFEDEECILHGWGRLSAGGVSPTILQNATFTGVSYNECRALFAAVSIQVRWSNFCAFNYPKSECTGDSGGPLVCRGKLVGVVSWGLSNCSGCFPGVYARVAAFEWWIRRFVN</sequence>
<feature type="domain" description="Peptidase S1" evidence="4">
    <location>
        <begin position="48"/>
        <end position="284"/>
    </location>
</feature>
<evidence type="ECO:0000256" key="3">
    <source>
        <dbReference type="SAM" id="SignalP"/>
    </source>
</evidence>
<dbReference type="Pfam" id="PF00089">
    <property type="entry name" value="Trypsin"/>
    <property type="match status" value="1"/>
</dbReference>
<dbReference type="InterPro" id="IPR050430">
    <property type="entry name" value="Peptidase_S1"/>
</dbReference>
<keyword evidence="2" id="KW-1015">Disulfide bond</keyword>
<dbReference type="InterPro" id="IPR018114">
    <property type="entry name" value="TRYPSIN_HIS"/>
</dbReference>
<dbReference type="Gene3D" id="2.40.10.10">
    <property type="entry name" value="Trypsin-like serine proteases"/>
    <property type="match status" value="1"/>
</dbReference>
<dbReference type="PRINTS" id="PR00722">
    <property type="entry name" value="CHYMOTRYPSIN"/>
</dbReference>
<evidence type="ECO:0000313" key="5">
    <source>
        <dbReference type="Proteomes" id="UP000694888"/>
    </source>
</evidence>
<proteinExistence type="inferred from homology"/>
<evidence type="ECO:0000313" key="6">
    <source>
        <dbReference type="RefSeq" id="XP_012936004.2"/>
    </source>
</evidence>
<dbReference type="PROSITE" id="PS50240">
    <property type="entry name" value="TRYPSIN_DOM"/>
    <property type="match status" value="1"/>
</dbReference>
<dbReference type="CDD" id="cd00190">
    <property type="entry name" value="Tryp_SPc"/>
    <property type="match status" value="1"/>
</dbReference>
<name>A0ABM0ZWK8_APLCA</name>
<dbReference type="PANTHER" id="PTHR24276:SF98">
    <property type="entry name" value="FI18310P1-RELATED"/>
    <property type="match status" value="1"/>
</dbReference>
<accession>A0ABM0ZWK8</accession>
<keyword evidence="5" id="KW-1185">Reference proteome</keyword>
<comment type="similarity">
    <text evidence="1">Belongs to the peptidase S1 family.</text>
</comment>
<dbReference type="PROSITE" id="PS00134">
    <property type="entry name" value="TRYPSIN_HIS"/>
    <property type="match status" value="1"/>
</dbReference>
<organism evidence="5 6">
    <name type="scientific">Aplysia californica</name>
    <name type="common">California sea hare</name>
    <dbReference type="NCBI Taxonomy" id="6500"/>
    <lineage>
        <taxon>Eukaryota</taxon>
        <taxon>Metazoa</taxon>
        <taxon>Spiralia</taxon>
        <taxon>Lophotrochozoa</taxon>
        <taxon>Mollusca</taxon>
        <taxon>Gastropoda</taxon>
        <taxon>Heterobranchia</taxon>
        <taxon>Euthyneura</taxon>
        <taxon>Tectipleura</taxon>
        <taxon>Aplysiida</taxon>
        <taxon>Aplysioidea</taxon>
        <taxon>Aplysiidae</taxon>
        <taxon>Aplysia</taxon>
    </lineage>
</organism>
<protein>
    <submittedName>
        <fullName evidence="6">Trypsin alpha-3</fullName>
    </submittedName>
</protein>
<dbReference type="SUPFAM" id="SSF50494">
    <property type="entry name" value="Trypsin-like serine proteases"/>
    <property type="match status" value="1"/>
</dbReference>
<evidence type="ECO:0000259" key="4">
    <source>
        <dbReference type="PROSITE" id="PS50240"/>
    </source>
</evidence>
<dbReference type="PANTHER" id="PTHR24276">
    <property type="entry name" value="POLYSERASE-RELATED"/>
    <property type="match status" value="1"/>
</dbReference>
<dbReference type="InterPro" id="IPR001314">
    <property type="entry name" value="Peptidase_S1A"/>
</dbReference>